<dbReference type="PANTHER" id="PTHR41913">
    <property type="entry name" value="DUF1684 DOMAIN-CONTAINING PROTEIN"/>
    <property type="match status" value="1"/>
</dbReference>
<dbReference type="AlphaFoldDB" id="A0A9D2Q384"/>
<evidence type="ECO:0000313" key="2">
    <source>
        <dbReference type="Proteomes" id="UP000823854"/>
    </source>
</evidence>
<name>A0A9D2Q384_9MICO</name>
<sequence>MTASAPEDLLAFRTRRESELAAPHGVLSQVGLHWVDPADGAHAIDGLPGTWRREDEVLEVGWEGEALELLADAPEALVERHGGNTLVRVGAAGDVRLARFGQDVQIDVIRRGDRIGLRVLDPSAPRRTGFEGVPVFDHDPDLVLTGRFTPQPQEVTVGSFLPWLSSRLPSPGLAVFEIAGREVELVVTGASTLIFTDETSGTESADWRQVPARIDGDRVEVDLNRSLNFPSAFSVWATCPRPPAGNHLPLAVRAGERRVEPTER</sequence>
<comment type="caution">
    <text evidence="1">The sequence shown here is derived from an EMBL/GenBank/DDBJ whole genome shotgun (WGS) entry which is preliminary data.</text>
</comment>
<dbReference type="InterPro" id="IPR012467">
    <property type="entry name" value="DUF1684"/>
</dbReference>
<dbReference type="PANTHER" id="PTHR41913:SF1">
    <property type="entry name" value="DUF1684 DOMAIN-CONTAINING PROTEIN"/>
    <property type="match status" value="1"/>
</dbReference>
<accession>A0A9D2Q384</accession>
<dbReference type="Pfam" id="PF07920">
    <property type="entry name" value="DUF1684"/>
    <property type="match status" value="1"/>
</dbReference>
<protein>
    <submittedName>
        <fullName evidence="1">DUF1684 domain-containing protein</fullName>
    </submittedName>
</protein>
<evidence type="ECO:0000313" key="1">
    <source>
        <dbReference type="EMBL" id="HJC70652.1"/>
    </source>
</evidence>
<dbReference type="Proteomes" id="UP000823854">
    <property type="component" value="Unassembled WGS sequence"/>
</dbReference>
<gene>
    <name evidence="1" type="ORF">H9932_13385</name>
</gene>
<dbReference type="EMBL" id="DWWC01000282">
    <property type="protein sequence ID" value="HJC70652.1"/>
    <property type="molecule type" value="Genomic_DNA"/>
</dbReference>
<reference evidence="1" key="1">
    <citation type="journal article" date="2021" name="PeerJ">
        <title>Extensive microbial diversity within the chicken gut microbiome revealed by metagenomics and culture.</title>
        <authorList>
            <person name="Gilroy R."/>
            <person name="Ravi A."/>
            <person name="Getino M."/>
            <person name="Pursley I."/>
            <person name="Horton D.L."/>
            <person name="Alikhan N.F."/>
            <person name="Baker D."/>
            <person name="Gharbi K."/>
            <person name="Hall N."/>
            <person name="Watson M."/>
            <person name="Adriaenssens E.M."/>
            <person name="Foster-Nyarko E."/>
            <person name="Jarju S."/>
            <person name="Secka A."/>
            <person name="Antonio M."/>
            <person name="Oren A."/>
            <person name="Chaudhuri R.R."/>
            <person name="La Ragione R."/>
            <person name="Hildebrand F."/>
            <person name="Pallen M.J."/>
        </authorList>
    </citation>
    <scope>NUCLEOTIDE SEQUENCE</scope>
    <source>
        <strain evidence="1">CHK130-7132</strain>
    </source>
</reference>
<organism evidence="1 2">
    <name type="scientific">Candidatus Brachybacterium intestinipullorum</name>
    <dbReference type="NCBI Taxonomy" id="2838512"/>
    <lineage>
        <taxon>Bacteria</taxon>
        <taxon>Bacillati</taxon>
        <taxon>Actinomycetota</taxon>
        <taxon>Actinomycetes</taxon>
        <taxon>Micrococcales</taxon>
        <taxon>Dermabacteraceae</taxon>
        <taxon>Brachybacterium</taxon>
    </lineage>
</organism>
<reference evidence="1" key="2">
    <citation type="submission" date="2021-04" db="EMBL/GenBank/DDBJ databases">
        <authorList>
            <person name="Gilroy R."/>
        </authorList>
    </citation>
    <scope>NUCLEOTIDE SEQUENCE</scope>
    <source>
        <strain evidence="1">CHK130-7132</strain>
    </source>
</reference>
<proteinExistence type="predicted"/>